<dbReference type="PANTHER" id="PTHR37423">
    <property type="entry name" value="SOLUBLE LYTIC MUREIN TRANSGLYCOSYLASE-RELATED"/>
    <property type="match status" value="1"/>
</dbReference>
<dbReference type="SUPFAM" id="SSF48435">
    <property type="entry name" value="Bacterial muramidases"/>
    <property type="match status" value="1"/>
</dbReference>
<dbReference type="GO" id="GO:0004553">
    <property type="term" value="F:hydrolase activity, hydrolyzing O-glycosyl compounds"/>
    <property type="evidence" value="ECO:0007669"/>
    <property type="project" value="InterPro"/>
</dbReference>
<keyword evidence="6" id="KW-1185">Reference proteome</keyword>
<name>A0A2P5SW76_9GAMM</name>
<organism evidence="5 6">
    <name type="scientific">Candidatus Pantoea edessiphila</name>
    <dbReference type="NCBI Taxonomy" id="2044610"/>
    <lineage>
        <taxon>Bacteria</taxon>
        <taxon>Pseudomonadati</taxon>
        <taxon>Pseudomonadota</taxon>
        <taxon>Gammaproteobacteria</taxon>
        <taxon>Enterobacterales</taxon>
        <taxon>Erwiniaceae</taxon>
        <taxon>Pantoea</taxon>
    </lineage>
</organism>
<evidence type="ECO:0000313" key="5">
    <source>
        <dbReference type="EMBL" id="PPI86572.1"/>
    </source>
</evidence>
<dbReference type="Proteomes" id="UP000296144">
    <property type="component" value="Unassembled WGS sequence"/>
</dbReference>
<dbReference type="Gene3D" id="1.10.1240.20">
    <property type="entry name" value="Lytic transglycosylase, superhelical linker domain"/>
    <property type="match status" value="1"/>
</dbReference>
<dbReference type="Gene3D" id="1.10.530.10">
    <property type="match status" value="1"/>
</dbReference>
<sequence length="646" mass="77148">MKNLCKYFILLYFMIVSKLVYADLINQQRQNYEQIKKAFDKHNIPIVIKLLPKLKKYPLYPDLEYELLIQKIKRNTNALLIKHSVSKFIKKYYDLPLSRMLNNHFINLLAQQKNWKTLSVFTSKPPRQIQAFCNWYYAKWYTNHKSINFHNSTKILLKHISLPSDCNKLLFITKKYSKTFPSIIIEKIRLAMKANNQKSINFLINILPSDYKMISNLILEFKRHPLSIMDYIKKAPPSNFSLQSINYALLHLSHKNMLLAKKILPTILNIYKLKTTDIQLIKEILASNMMHEHINSELKTWRDSVIMHSKSASLIERRVRLSLISKDNYGLKFWISRLPKIVKNKEEWQYWLANIYYFQRNNKKGDDILHKLIKRNSFYSLVSAQKLGLSYLFKHDISPSPDHTISNLKEIIRIRELMHWKKYDLARIEWHNLISNKKHTIKQKKMLARYANEQKWWYFSVQATIQAKIWNNIKERFPLGWNDLYKKYTNNKYITKNYAMAITRQESSWDPKAYSLMNAIGLMQIEPNTMKEIIKIYNIKNIYNRNILFDPETNIWMGTNYLEYIFKQLGNNRILAAAAYNAGLSNINKWKRRSAGRIDAIAFIEAIPFIETRQYVKNILLYNAYYNYLTGKPENILTSLEWNHRY</sequence>
<keyword evidence="2" id="KW-0732">Signal</keyword>
<dbReference type="GO" id="GO:0042597">
    <property type="term" value="C:periplasmic space"/>
    <property type="evidence" value="ECO:0007669"/>
    <property type="project" value="InterPro"/>
</dbReference>
<dbReference type="PANTHER" id="PTHR37423:SF5">
    <property type="entry name" value="SOLUBLE LYTIC MUREIN TRANSGLYCOSYLASE"/>
    <property type="match status" value="1"/>
</dbReference>
<evidence type="ECO:0000256" key="2">
    <source>
        <dbReference type="ARBA" id="ARBA00022729"/>
    </source>
</evidence>
<dbReference type="EMBL" id="PDKU01000002">
    <property type="protein sequence ID" value="PPI86572.1"/>
    <property type="molecule type" value="Genomic_DNA"/>
</dbReference>
<feature type="domain" description="Transglycosylase SLT" evidence="3">
    <location>
        <begin position="484"/>
        <end position="597"/>
    </location>
</feature>
<comment type="caution">
    <text evidence="5">The sequence shown here is derived from an EMBL/GenBank/DDBJ whole genome shotgun (WGS) entry which is preliminary data.</text>
</comment>
<dbReference type="CDD" id="cd13401">
    <property type="entry name" value="Slt70-like"/>
    <property type="match status" value="1"/>
</dbReference>
<feature type="domain" description="Lytic transglycosylase superhelical linker" evidence="4">
    <location>
        <begin position="405"/>
        <end position="473"/>
    </location>
</feature>
<dbReference type="InterPro" id="IPR008258">
    <property type="entry name" value="Transglycosylase_SLT_dom_1"/>
</dbReference>
<dbReference type="Pfam" id="PF14718">
    <property type="entry name" value="SLT_L"/>
    <property type="match status" value="1"/>
</dbReference>
<dbReference type="InterPro" id="IPR008939">
    <property type="entry name" value="Lytic_TGlycosylase_superhlx_U"/>
</dbReference>
<proteinExistence type="inferred from homology"/>
<dbReference type="Pfam" id="PF01464">
    <property type="entry name" value="SLT"/>
    <property type="match status" value="1"/>
</dbReference>
<comment type="similarity">
    <text evidence="1">Belongs to the transglycosylase Slt family.</text>
</comment>
<dbReference type="Gene3D" id="1.25.20.10">
    <property type="entry name" value="Bacterial muramidases"/>
    <property type="match status" value="1"/>
</dbReference>
<dbReference type="InterPro" id="IPR037061">
    <property type="entry name" value="Lytic_TGlycoase_superhlx_L_sf"/>
</dbReference>
<dbReference type="SUPFAM" id="SSF53955">
    <property type="entry name" value="Lysozyme-like"/>
    <property type="match status" value="1"/>
</dbReference>
<dbReference type="NCBIfam" id="NF008631">
    <property type="entry name" value="PRK11619.1"/>
    <property type="match status" value="1"/>
</dbReference>
<protein>
    <submittedName>
        <fullName evidence="5">Murein transglycosylase</fullName>
    </submittedName>
</protein>
<evidence type="ECO:0000259" key="4">
    <source>
        <dbReference type="Pfam" id="PF14718"/>
    </source>
</evidence>
<dbReference type="OrthoDB" id="92254at2"/>
<evidence type="ECO:0000256" key="1">
    <source>
        <dbReference type="ARBA" id="ARBA00007734"/>
    </source>
</evidence>
<dbReference type="AlphaFoldDB" id="A0A2P5SW76"/>
<dbReference type="InterPro" id="IPR012289">
    <property type="entry name" value="Lytic_TGlycosylase_superhlx_L"/>
</dbReference>
<accession>A0A2P5SW76</accession>
<reference evidence="5 6" key="1">
    <citation type="journal article" date="2018" name="Genome Biol. Evol.">
        <title>Cladogenesis and Genomic Streamlining in Extracellular Endosymbionts of Tropical Stink Bugs.</title>
        <authorList>
            <person name="Otero-Bravo A."/>
            <person name="Goffredi S."/>
            <person name="Sabree Z.L."/>
        </authorList>
    </citation>
    <scope>NUCLEOTIDE SEQUENCE [LARGE SCALE GENOMIC DNA]</scope>
    <source>
        <strain evidence="5 6">SoEL</strain>
    </source>
</reference>
<evidence type="ECO:0000259" key="3">
    <source>
        <dbReference type="Pfam" id="PF01464"/>
    </source>
</evidence>
<dbReference type="RefSeq" id="WP_136130146.1">
    <property type="nucleotide sequence ID" value="NZ_PDKU01000002.1"/>
</dbReference>
<dbReference type="InterPro" id="IPR023346">
    <property type="entry name" value="Lysozyme-like_dom_sf"/>
</dbReference>
<evidence type="ECO:0000313" key="6">
    <source>
        <dbReference type="Proteomes" id="UP000296144"/>
    </source>
</evidence>
<gene>
    <name evidence="5" type="ORF">CRV10_01870</name>
</gene>